<reference evidence="1 2" key="1">
    <citation type="submission" date="2019-12" db="EMBL/GenBank/DDBJ databases">
        <title>Spirosoma sp. HMF4905 genome sequencing and assembly.</title>
        <authorList>
            <person name="Kang H."/>
            <person name="Cha I."/>
            <person name="Kim H."/>
            <person name="Joh K."/>
        </authorList>
    </citation>
    <scope>NUCLEOTIDE SEQUENCE [LARGE SCALE GENOMIC DNA]</scope>
    <source>
        <strain evidence="1 2">HMF4905</strain>
    </source>
</reference>
<dbReference type="RefSeq" id="WP_157589776.1">
    <property type="nucleotide sequence ID" value="NZ_WPIN01000019.1"/>
</dbReference>
<keyword evidence="2" id="KW-1185">Reference proteome</keyword>
<proteinExistence type="predicted"/>
<dbReference type="InterPro" id="IPR038765">
    <property type="entry name" value="Papain-like_cys_pep_sf"/>
</dbReference>
<comment type="caution">
    <text evidence="1">The sequence shown here is derived from an EMBL/GenBank/DDBJ whole genome shotgun (WGS) entry which is preliminary data.</text>
</comment>
<dbReference type="SUPFAM" id="SSF54001">
    <property type="entry name" value="Cysteine proteinases"/>
    <property type="match status" value="1"/>
</dbReference>
<protein>
    <submittedName>
        <fullName evidence="1">Uncharacterized protein</fullName>
    </submittedName>
</protein>
<dbReference type="AlphaFoldDB" id="A0A7K1SME8"/>
<dbReference type="Proteomes" id="UP000436006">
    <property type="component" value="Unassembled WGS sequence"/>
</dbReference>
<dbReference type="EMBL" id="WPIN01000019">
    <property type="protein sequence ID" value="MVM34964.1"/>
    <property type="molecule type" value="Genomic_DNA"/>
</dbReference>
<dbReference type="Gene3D" id="3.90.1720.10">
    <property type="entry name" value="endopeptidase domain like (from Nostoc punctiforme)"/>
    <property type="match status" value="1"/>
</dbReference>
<organism evidence="1 2">
    <name type="scientific">Spirosoma arboris</name>
    <dbReference type="NCBI Taxonomy" id="2682092"/>
    <lineage>
        <taxon>Bacteria</taxon>
        <taxon>Pseudomonadati</taxon>
        <taxon>Bacteroidota</taxon>
        <taxon>Cytophagia</taxon>
        <taxon>Cytophagales</taxon>
        <taxon>Cytophagaceae</taxon>
        <taxon>Spirosoma</taxon>
    </lineage>
</organism>
<sequence length="163" mass="18431">MIIAFKNHLNHPDLANRLISVWTQSDWVHVEMLLQYPRQLAVSSRPSHGGITVSDWSSALPNASTWQYYEVPVSSEMAVWDFLLSQADKSFNWSGLVASQVFGASLPRTDSWFCSELTYATLLQYSPLALPQRNPAEVSPALLRQYLIDLHCPKIDINNLITL</sequence>
<evidence type="ECO:0000313" key="2">
    <source>
        <dbReference type="Proteomes" id="UP000436006"/>
    </source>
</evidence>
<name>A0A7K1SME8_9BACT</name>
<evidence type="ECO:0000313" key="1">
    <source>
        <dbReference type="EMBL" id="MVM34964.1"/>
    </source>
</evidence>
<gene>
    <name evidence="1" type="ORF">GO755_33360</name>
</gene>
<accession>A0A7K1SME8</accession>